<proteinExistence type="predicted"/>
<protein>
    <submittedName>
        <fullName evidence="1">Uncharacterized protein</fullName>
    </submittedName>
</protein>
<name>A0A3P7LWE8_STRVU</name>
<accession>A0A3P7LWE8</accession>
<reference evidence="1 2" key="1">
    <citation type="submission" date="2018-11" db="EMBL/GenBank/DDBJ databases">
        <authorList>
            <consortium name="Pathogen Informatics"/>
        </authorList>
    </citation>
    <scope>NUCLEOTIDE SEQUENCE [LARGE SCALE GENOMIC DNA]</scope>
</reference>
<keyword evidence="2" id="KW-1185">Reference proteome</keyword>
<evidence type="ECO:0000313" key="2">
    <source>
        <dbReference type="Proteomes" id="UP000270094"/>
    </source>
</evidence>
<sequence length="69" mass="8046">MGRILERLKIHLVLLHPTIPSVPRTVIDMASVDAESHIQHLKYCTSRSWYARDGVDEKLKVFEPYDRIT</sequence>
<gene>
    <name evidence="1" type="ORF">SVUK_LOCUS18416</name>
</gene>
<dbReference type="AlphaFoldDB" id="A0A3P7LWE8"/>
<evidence type="ECO:0000313" key="1">
    <source>
        <dbReference type="EMBL" id="VDM83418.1"/>
    </source>
</evidence>
<dbReference type="EMBL" id="UYYB01122985">
    <property type="protein sequence ID" value="VDM83418.1"/>
    <property type="molecule type" value="Genomic_DNA"/>
</dbReference>
<dbReference type="Proteomes" id="UP000270094">
    <property type="component" value="Unassembled WGS sequence"/>
</dbReference>
<organism evidence="1 2">
    <name type="scientific">Strongylus vulgaris</name>
    <name type="common">Blood worm</name>
    <dbReference type="NCBI Taxonomy" id="40348"/>
    <lineage>
        <taxon>Eukaryota</taxon>
        <taxon>Metazoa</taxon>
        <taxon>Ecdysozoa</taxon>
        <taxon>Nematoda</taxon>
        <taxon>Chromadorea</taxon>
        <taxon>Rhabditida</taxon>
        <taxon>Rhabditina</taxon>
        <taxon>Rhabditomorpha</taxon>
        <taxon>Strongyloidea</taxon>
        <taxon>Strongylidae</taxon>
        <taxon>Strongylus</taxon>
    </lineage>
</organism>